<proteinExistence type="predicted"/>
<evidence type="ECO:0000313" key="2">
    <source>
        <dbReference type="Proteomes" id="UP000445696"/>
    </source>
</evidence>
<dbReference type="Gene3D" id="3.90.280.10">
    <property type="entry name" value="PEBP-like"/>
    <property type="match status" value="1"/>
</dbReference>
<evidence type="ECO:0000313" key="1">
    <source>
        <dbReference type="EMBL" id="MZR21847.1"/>
    </source>
</evidence>
<dbReference type="PANTHER" id="PTHR30289:SF1">
    <property type="entry name" value="PEBP (PHOSPHATIDYLETHANOLAMINE-BINDING PROTEIN) FAMILY PROTEIN"/>
    <property type="match status" value="1"/>
</dbReference>
<dbReference type="EMBL" id="WTVA01000002">
    <property type="protein sequence ID" value="MZR21847.1"/>
    <property type="molecule type" value="Genomic_DNA"/>
</dbReference>
<organism evidence="1 2">
    <name type="scientific">Sneathiella chungangensis</name>
    <dbReference type="NCBI Taxonomy" id="1418234"/>
    <lineage>
        <taxon>Bacteria</taxon>
        <taxon>Pseudomonadati</taxon>
        <taxon>Pseudomonadota</taxon>
        <taxon>Alphaproteobacteria</taxon>
        <taxon>Sneathiellales</taxon>
        <taxon>Sneathiellaceae</taxon>
        <taxon>Sneathiella</taxon>
    </lineage>
</organism>
<dbReference type="InterPro" id="IPR005247">
    <property type="entry name" value="YbhB_YbcL/LppC-like"/>
</dbReference>
<dbReference type="NCBIfam" id="TIGR00481">
    <property type="entry name" value="YbhB/YbcL family Raf kinase inhibitor-like protein"/>
    <property type="match status" value="1"/>
</dbReference>
<dbReference type="InterPro" id="IPR008914">
    <property type="entry name" value="PEBP"/>
</dbReference>
<dbReference type="OrthoDB" id="9797506at2"/>
<reference evidence="1 2" key="1">
    <citation type="journal article" date="2014" name="Int. J. Syst. Evol. Microbiol.">
        <title>Sneathiella chungangensis sp. nov., isolated from a marine sand, and emended description of the genus Sneathiella.</title>
        <authorList>
            <person name="Siamphan C."/>
            <person name="Kim H."/>
            <person name="Lee J.S."/>
            <person name="Kim W."/>
        </authorList>
    </citation>
    <scope>NUCLEOTIDE SEQUENCE [LARGE SCALE GENOMIC DNA]</scope>
    <source>
        <strain evidence="1 2">KCTC 32476</strain>
    </source>
</reference>
<dbReference type="SUPFAM" id="SSF49777">
    <property type="entry name" value="PEBP-like"/>
    <property type="match status" value="1"/>
</dbReference>
<protein>
    <submittedName>
        <fullName evidence="1">YbhB/YbcL family Raf kinase inhibitor-like protein</fullName>
    </submittedName>
</protein>
<dbReference type="AlphaFoldDB" id="A0A845MF24"/>
<dbReference type="PANTHER" id="PTHR30289">
    <property type="entry name" value="UNCHARACTERIZED PROTEIN YBCL-RELATED"/>
    <property type="match status" value="1"/>
</dbReference>
<sequence length="208" mass="22059">MKVKIDGWENGAEIPGRFAFGVPAEEGHVALSDNKSPAISWSDAPEGTKSFAIICHDPDVPSSGEDVNQEGKTVPASLPRVDFYHWVQVDIPVEYSNLAEGEVSDGITPKGKAPGKRAYGVTGVNNYTDWFAGDPDMGGTYGGYDGPCPPWNDSIVHHYHFTVYALDVESLGLSGNFGGPEALAAMEGHILASGSYVGTYSLNPDVPA</sequence>
<gene>
    <name evidence="1" type="ORF">GQF03_05850</name>
</gene>
<dbReference type="InterPro" id="IPR036610">
    <property type="entry name" value="PEBP-like_sf"/>
</dbReference>
<keyword evidence="2" id="KW-1185">Reference proteome</keyword>
<dbReference type="Proteomes" id="UP000445696">
    <property type="component" value="Unassembled WGS sequence"/>
</dbReference>
<dbReference type="Pfam" id="PF01161">
    <property type="entry name" value="PBP"/>
    <property type="match status" value="1"/>
</dbReference>
<accession>A0A845MF24</accession>
<dbReference type="CDD" id="cd00865">
    <property type="entry name" value="PEBP_bact_arch"/>
    <property type="match status" value="1"/>
</dbReference>
<comment type="caution">
    <text evidence="1">The sequence shown here is derived from an EMBL/GenBank/DDBJ whole genome shotgun (WGS) entry which is preliminary data.</text>
</comment>
<name>A0A845MF24_9PROT</name>